<evidence type="ECO:0000256" key="2">
    <source>
        <dbReference type="SAM" id="Phobius"/>
    </source>
</evidence>
<evidence type="ECO:0000256" key="1">
    <source>
        <dbReference type="ARBA" id="ARBA00022884"/>
    </source>
</evidence>
<keyword evidence="5" id="KW-1185">Reference proteome</keyword>
<dbReference type="InterPro" id="IPR013087">
    <property type="entry name" value="Znf_C2H2_type"/>
</dbReference>
<dbReference type="AlphaFoldDB" id="A0AAG5DMF5"/>
<name>A0AAG5DMF5_ANOAO</name>
<evidence type="ECO:0000313" key="4">
    <source>
        <dbReference type="EnsemblMetazoa" id="ENSAATROPP012311"/>
    </source>
</evidence>
<organism evidence="4 5">
    <name type="scientific">Anopheles atroparvus</name>
    <name type="common">European mosquito</name>
    <dbReference type="NCBI Taxonomy" id="41427"/>
    <lineage>
        <taxon>Eukaryota</taxon>
        <taxon>Metazoa</taxon>
        <taxon>Ecdysozoa</taxon>
        <taxon>Arthropoda</taxon>
        <taxon>Hexapoda</taxon>
        <taxon>Insecta</taxon>
        <taxon>Pterygota</taxon>
        <taxon>Neoptera</taxon>
        <taxon>Endopterygota</taxon>
        <taxon>Diptera</taxon>
        <taxon>Nematocera</taxon>
        <taxon>Culicoidea</taxon>
        <taxon>Culicidae</taxon>
        <taxon>Anophelinae</taxon>
        <taxon>Anopheles</taxon>
    </lineage>
</organism>
<evidence type="ECO:0000313" key="5">
    <source>
        <dbReference type="Proteomes" id="UP000075880"/>
    </source>
</evidence>
<keyword evidence="2" id="KW-0472">Membrane</keyword>
<dbReference type="Proteomes" id="UP000075880">
    <property type="component" value="Unassembled WGS sequence"/>
</dbReference>
<keyword evidence="1" id="KW-0694">RNA-binding</keyword>
<dbReference type="SUPFAM" id="SSF63748">
    <property type="entry name" value="Tudor/PWWP/MBT"/>
    <property type="match status" value="1"/>
</dbReference>
<dbReference type="Gene3D" id="2.30.30.140">
    <property type="match status" value="1"/>
</dbReference>
<keyword evidence="2" id="KW-1133">Transmembrane helix</keyword>
<feature type="transmembrane region" description="Helical" evidence="2">
    <location>
        <begin position="38"/>
        <end position="60"/>
    </location>
</feature>
<dbReference type="EnsemblMetazoa" id="ENSAATROPT013527">
    <property type="protein sequence ID" value="ENSAATROPP012311"/>
    <property type="gene ID" value="ENSAATROPG010986"/>
</dbReference>
<dbReference type="PANTHER" id="PTHR22948:SF76">
    <property type="entry name" value="FI20010P1-RELATED"/>
    <property type="match status" value="1"/>
</dbReference>
<dbReference type="PANTHER" id="PTHR22948">
    <property type="entry name" value="TUDOR DOMAIN CONTAINING PROTEIN"/>
    <property type="match status" value="1"/>
</dbReference>
<dbReference type="SUPFAM" id="SSF54928">
    <property type="entry name" value="RNA-binding domain, RBD"/>
    <property type="match status" value="1"/>
</dbReference>
<reference evidence="4" key="1">
    <citation type="submission" date="2024-04" db="UniProtKB">
        <authorList>
            <consortium name="EnsemblMetazoa"/>
        </authorList>
    </citation>
    <scope>IDENTIFICATION</scope>
    <source>
        <strain evidence="4">EBRO</strain>
    </source>
</reference>
<dbReference type="Pfam" id="PF00567">
    <property type="entry name" value="TUDOR"/>
    <property type="match status" value="1"/>
</dbReference>
<dbReference type="CDD" id="cd00590">
    <property type="entry name" value="RRM_SF"/>
    <property type="match status" value="1"/>
</dbReference>
<dbReference type="Pfam" id="PF00076">
    <property type="entry name" value="RRM_1"/>
    <property type="match status" value="1"/>
</dbReference>
<dbReference type="InterPro" id="IPR050621">
    <property type="entry name" value="Tudor_domain_containing"/>
</dbReference>
<dbReference type="Gene3D" id="3.30.70.330">
    <property type="match status" value="1"/>
</dbReference>
<dbReference type="InterPro" id="IPR000504">
    <property type="entry name" value="RRM_dom"/>
</dbReference>
<dbReference type="InterPro" id="IPR002999">
    <property type="entry name" value="Tudor"/>
</dbReference>
<keyword evidence="2" id="KW-0812">Transmembrane</keyword>
<feature type="domain" description="C2H2-type" evidence="3">
    <location>
        <begin position="320"/>
        <end position="340"/>
    </location>
</feature>
<protein>
    <recommendedName>
        <fullName evidence="3">C2H2-type domain-containing protein</fullName>
    </recommendedName>
</protein>
<dbReference type="GO" id="GO:0003723">
    <property type="term" value="F:RNA binding"/>
    <property type="evidence" value="ECO:0007669"/>
    <property type="project" value="UniProtKB-KW"/>
</dbReference>
<dbReference type="InterPro" id="IPR035979">
    <property type="entry name" value="RBD_domain_sf"/>
</dbReference>
<proteinExistence type="predicted"/>
<dbReference type="PROSITE" id="PS00028">
    <property type="entry name" value="ZINC_FINGER_C2H2_1"/>
    <property type="match status" value="1"/>
</dbReference>
<evidence type="ECO:0000259" key="3">
    <source>
        <dbReference type="PROSITE" id="PS00028"/>
    </source>
</evidence>
<dbReference type="InterPro" id="IPR012677">
    <property type="entry name" value="Nucleotide-bd_a/b_plait_sf"/>
</dbReference>
<accession>A0AAG5DMF5</accession>
<sequence>MCPLGICLAALLTYSIVKRPVKHKTSIAHRHSRRISTFAEVGCLIIFLVPSYYCLFVYLATVTRYTVTAPITSTIMEEALNTNVQDGDHIGPEQNASPLTGITISNVRDLSISGLTNLCSRFGRVTLVQKHSTNPNMAFIEYGTESDATMAVQELNSKLGFSYRAEFQIPKQKRPTIKAENPPVKQLDDEDWEKERFRRRFNYTLMPPLLIKFPVREPLGTKTNYLSAEAGPLLRKVDPELFFLLQKVMPDKNAKQHESSKVIKRQKMIYAKLKASGAEGQFQSDRHQYSHSKISDDRLTIFLEDRYCVVCAGLGLFFHCRECYTYYCCVPHMKQHLAQHELVCSDKGASKHIELKHMEPADGGTPLAEATRGGVLTRDPLPNKVKVYITAVLTHNRIFVRSADPAVEAEYMRTLGDCEEVGVFAKPAKETEPITTGEIYLAPGAPHGSYGRVLLIEPGQEESKCVFVEFGTLCFVGNKSLLRIDDPELKYRKVYVYKVCLAGVTDEPGEQEKGVLHLENLKARCLDMHYRMDAGNMVDVQLRTRQGTSVNETINRLIIIPVTTSEHDHNNYIMYKDISQINPTLGERKSILILSRTTVQFDGRVNWIAMDDLPYLETLQEKLQHYGKKVSEFKRFFTPRIGELCLVRCVDRWYRAVCHETVGDCRPEMFLCDYGCMMIFDLMDIRKLPPQLATPVRTHDGIVGGLLEAKAGGLKLDSELLDVYLPENEPLTVDISQETKHDSLVESDEPEVYNILHMPMFSEFTATFVGQRNN</sequence>